<feature type="transmembrane region" description="Helical" evidence="6">
    <location>
        <begin position="95"/>
        <end position="121"/>
    </location>
</feature>
<keyword evidence="2" id="KW-1003">Cell membrane</keyword>
<dbReference type="AlphaFoldDB" id="A0A1M5UXP3"/>
<comment type="subcellular location">
    <subcellularLocation>
        <location evidence="1">Cell membrane</location>
        <topology evidence="1">Multi-pass membrane protein</topology>
    </subcellularLocation>
</comment>
<evidence type="ECO:0000256" key="1">
    <source>
        <dbReference type="ARBA" id="ARBA00004651"/>
    </source>
</evidence>
<dbReference type="InterPro" id="IPR005598">
    <property type="entry name" value="ATP_synth_I"/>
</dbReference>
<gene>
    <name evidence="7" type="ORF">SAMN02745124_01392</name>
</gene>
<evidence type="ECO:0000256" key="2">
    <source>
        <dbReference type="ARBA" id="ARBA00022475"/>
    </source>
</evidence>
<dbReference type="STRING" id="1121409.SAMN02745124_01392"/>
<dbReference type="Proteomes" id="UP000184139">
    <property type="component" value="Unassembled WGS sequence"/>
</dbReference>
<name>A0A1M5UXP3_9BACT</name>
<feature type="transmembrane region" description="Helical" evidence="6">
    <location>
        <begin position="68"/>
        <end position="89"/>
    </location>
</feature>
<accession>A0A1M5UXP3</accession>
<evidence type="ECO:0000256" key="5">
    <source>
        <dbReference type="ARBA" id="ARBA00023136"/>
    </source>
</evidence>
<sequence>MSWVYLGLLVLGSWFIVSWAFAWGVLAGGIVSVISFWVSYRDVTAFIDTMAGQSTVEKKGGAPGKTKLLIKFWLRIAVIGVVLLLLIRFGDINVFGLILGLTTVVFTITMSGFGVIWRYYFSRR</sequence>
<organism evidence="7 8">
    <name type="scientific">Desulfofustis glycolicus DSM 9705</name>
    <dbReference type="NCBI Taxonomy" id="1121409"/>
    <lineage>
        <taxon>Bacteria</taxon>
        <taxon>Pseudomonadati</taxon>
        <taxon>Thermodesulfobacteriota</taxon>
        <taxon>Desulfobulbia</taxon>
        <taxon>Desulfobulbales</taxon>
        <taxon>Desulfocapsaceae</taxon>
        <taxon>Desulfofustis</taxon>
    </lineage>
</organism>
<keyword evidence="3 6" id="KW-0812">Transmembrane</keyword>
<dbReference type="RefSeq" id="WP_161949809.1">
    <property type="nucleotide sequence ID" value="NZ_FQXS01000006.1"/>
</dbReference>
<proteinExistence type="predicted"/>
<evidence type="ECO:0000313" key="8">
    <source>
        <dbReference type="Proteomes" id="UP000184139"/>
    </source>
</evidence>
<feature type="transmembrane region" description="Helical" evidence="6">
    <location>
        <begin position="20"/>
        <end position="40"/>
    </location>
</feature>
<dbReference type="OrthoDB" id="5432189at2"/>
<keyword evidence="8" id="KW-1185">Reference proteome</keyword>
<evidence type="ECO:0000313" key="7">
    <source>
        <dbReference type="EMBL" id="SHH67781.1"/>
    </source>
</evidence>
<dbReference type="GO" id="GO:0005886">
    <property type="term" value="C:plasma membrane"/>
    <property type="evidence" value="ECO:0007669"/>
    <property type="project" value="UniProtKB-SubCell"/>
</dbReference>
<protein>
    <submittedName>
        <fullName evidence="7">ATP synthase I chain</fullName>
    </submittedName>
</protein>
<dbReference type="Pfam" id="PF03899">
    <property type="entry name" value="ATP-synt_I"/>
    <property type="match status" value="1"/>
</dbReference>
<reference evidence="7 8" key="1">
    <citation type="submission" date="2016-11" db="EMBL/GenBank/DDBJ databases">
        <authorList>
            <person name="Jaros S."/>
            <person name="Januszkiewicz K."/>
            <person name="Wedrychowicz H."/>
        </authorList>
    </citation>
    <scope>NUCLEOTIDE SEQUENCE [LARGE SCALE GENOMIC DNA]</scope>
    <source>
        <strain evidence="7 8">DSM 9705</strain>
    </source>
</reference>
<evidence type="ECO:0000256" key="6">
    <source>
        <dbReference type="SAM" id="Phobius"/>
    </source>
</evidence>
<dbReference type="EMBL" id="FQXS01000006">
    <property type="protein sequence ID" value="SHH67781.1"/>
    <property type="molecule type" value="Genomic_DNA"/>
</dbReference>
<evidence type="ECO:0000256" key="3">
    <source>
        <dbReference type="ARBA" id="ARBA00022692"/>
    </source>
</evidence>
<keyword evidence="4 6" id="KW-1133">Transmembrane helix</keyword>
<keyword evidence="5 6" id="KW-0472">Membrane</keyword>
<evidence type="ECO:0000256" key="4">
    <source>
        <dbReference type="ARBA" id="ARBA00022989"/>
    </source>
</evidence>